<proteinExistence type="predicted"/>
<comment type="caution">
    <text evidence="1">The sequence shown here is derived from an EMBL/GenBank/DDBJ whole genome shotgun (WGS) entry which is preliminary data.</text>
</comment>
<keyword evidence="2" id="KW-1185">Reference proteome</keyword>
<reference evidence="1 2" key="1">
    <citation type="journal article" date="2017" name="Gigascience">
        <title>Draft genome of the honey bee ectoparasitic mite, Tropilaelaps mercedesae, is shaped by the parasitic life history.</title>
        <authorList>
            <person name="Dong X."/>
            <person name="Armstrong S.D."/>
            <person name="Xia D."/>
            <person name="Makepeace B.L."/>
            <person name="Darby A.C."/>
            <person name="Kadowaki T."/>
        </authorList>
    </citation>
    <scope>NUCLEOTIDE SEQUENCE [LARGE SCALE GENOMIC DNA]</scope>
    <source>
        <strain evidence="1">Wuxi-XJTLU</strain>
    </source>
</reference>
<sequence>MDVYRCPDSQLGTQRERRQVVSGAASTGSTATVASANVQQSQNKHQFNASSCLALPNM</sequence>
<gene>
    <name evidence="1" type="ORF">BIW11_02509</name>
</gene>
<evidence type="ECO:0000313" key="2">
    <source>
        <dbReference type="Proteomes" id="UP000192247"/>
    </source>
</evidence>
<name>A0A1V9Y1W2_9ACAR</name>
<dbReference type="InParanoid" id="A0A1V9Y1W2"/>
<dbReference type="AlphaFoldDB" id="A0A1V9Y1W2"/>
<protein>
    <submittedName>
        <fullName evidence="1">Uncharacterized protein</fullName>
    </submittedName>
</protein>
<dbReference type="EMBL" id="MNPL01000747">
    <property type="protein sequence ID" value="OQR79747.1"/>
    <property type="molecule type" value="Genomic_DNA"/>
</dbReference>
<evidence type="ECO:0000313" key="1">
    <source>
        <dbReference type="EMBL" id="OQR79747.1"/>
    </source>
</evidence>
<dbReference type="Proteomes" id="UP000192247">
    <property type="component" value="Unassembled WGS sequence"/>
</dbReference>
<organism evidence="1 2">
    <name type="scientific">Tropilaelaps mercedesae</name>
    <dbReference type="NCBI Taxonomy" id="418985"/>
    <lineage>
        <taxon>Eukaryota</taxon>
        <taxon>Metazoa</taxon>
        <taxon>Ecdysozoa</taxon>
        <taxon>Arthropoda</taxon>
        <taxon>Chelicerata</taxon>
        <taxon>Arachnida</taxon>
        <taxon>Acari</taxon>
        <taxon>Parasitiformes</taxon>
        <taxon>Mesostigmata</taxon>
        <taxon>Gamasina</taxon>
        <taxon>Dermanyssoidea</taxon>
        <taxon>Laelapidae</taxon>
        <taxon>Tropilaelaps</taxon>
    </lineage>
</organism>
<accession>A0A1V9Y1W2</accession>